<comment type="caution">
    <text evidence="2">The sequence shown here is derived from an EMBL/GenBank/DDBJ whole genome shotgun (WGS) entry which is preliminary data.</text>
</comment>
<organism evidence="2 3">
    <name type="scientific">Flavobacterium palustre</name>
    <dbReference type="NCBI Taxonomy" id="1476463"/>
    <lineage>
        <taxon>Bacteria</taxon>
        <taxon>Pseudomonadati</taxon>
        <taxon>Bacteroidota</taxon>
        <taxon>Flavobacteriia</taxon>
        <taxon>Flavobacteriales</taxon>
        <taxon>Flavobacteriaceae</taxon>
        <taxon>Flavobacterium</taxon>
    </lineage>
</organism>
<evidence type="ECO:0000313" key="3">
    <source>
        <dbReference type="Proteomes" id="UP000658793"/>
    </source>
</evidence>
<dbReference type="InterPro" id="IPR053830">
    <property type="entry name" value="DUF6922"/>
</dbReference>
<reference evidence="3" key="1">
    <citation type="journal article" date="2019" name="Int. J. Syst. Evol. Microbiol.">
        <title>The Global Catalogue of Microorganisms (GCM) 10K type strain sequencing project: providing services to taxonomists for standard genome sequencing and annotation.</title>
        <authorList>
            <consortium name="The Broad Institute Genomics Platform"/>
            <consortium name="The Broad Institute Genome Sequencing Center for Infectious Disease"/>
            <person name="Wu L."/>
            <person name="Ma J."/>
        </authorList>
    </citation>
    <scope>NUCLEOTIDE SEQUENCE [LARGE SCALE GENOMIC DNA]</scope>
    <source>
        <strain evidence="3">CGMCC 1.12811</strain>
    </source>
</reference>
<gene>
    <name evidence="2" type="ORF">GCM10008015_23510</name>
</gene>
<evidence type="ECO:0000313" key="2">
    <source>
        <dbReference type="EMBL" id="GGA82061.1"/>
    </source>
</evidence>
<protein>
    <recommendedName>
        <fullName evidence="1">DUF6922 domain-containing protein</fullName>
    </recommendedName>
</protein>
<keyword evidence="3" id="KW-1185">Reference proteome</keyword>
<evidence type="ECO:0000259" key="1">
    <source>
        <dbReference type="Pfam" id="PF21956"/>
    </source>
</evidence>
<proteinExistence type="predicted"/>
<dbReference type="Pfam" id="PF21956">
    <property type="entry name" value="DUF6922"/>
    <property type="match status" value="1"/>
</dbReference>
<dbReference type="EMBL" id="BMGA01000006">
    <property type="protein sequence ID" value="GGA82061.1"/>
    <property type="molecule type" value="Genomic_DNA"/>
</dbReference>
<feature type="domain" description="DUF6922" evidence="1">
    <location>
        <begin position="3"/>
        <end position="35"/>
    </location>
</feature>
<name>A0ABQ1HLG5_9FLAO</name>
<sequence length="45" mass="5299">MGKTQKAIIKRVFERGNEMEKNEIIRFYGAKIVDTILNNLFLNNK</sequence>
<dbReference type="RefSeq" id="WP_373282912.1">
    <property type="nucleotide sequence ID" value="NZ_BMGA01000006.1"/>
</dbReference>
<accession>A0ABQ1HLG5</accession>
<dbReference type="Proteomes" id="UP000658793">
    <property type="component" value="Unassembled WGS sequence"/>
</dbReference>